<proteinExistence type="predicted"/>
<feature type="domain" description="N-acetyltransferase" evidence="1">
    <location>
        <begin position="9"/>
        <end position="167"/>
    </location>
</feature>
<sequence length="167" mass="18879">MIICETNRLRIRHFSEKDAEFIIHLLNEPSFIANIEDKKVRTIDDAIKYLNDGPIATYQEFGFGLYLVELKETGDPIGMCGLLKRAVLEDADLGYSFLKQHWSMGYAKESASAVLKSANHDYGLNRVIAVTKVDNLRSSGLLEKLGFSFEGMIEMYGDNNKLFGINF</sequence>
<dbReference type="Gene3D" id="3.40.630.30">
    <property type="match status" value="1"/>
</dbReference>
<accession>A0A099KF37</accession>
<organism evidence="2 3">
    <name type="scientific">Colwellia psychrerythraea</name>
    <name type="common">Vibrio psychroerythus</name>
    <dbReference type="NCBI Taxonomy" id="28229"/>
    <lineage>
        <taxon>Bacteria</taxon>
        <taxon>Pseudomonadati</taxon>
        <taxon>Pseudomonadota</taxon>
        <taxon>Gammaproteobacteria</taxon>
        <taxon>Alteromonadales</taxon>
        <taxon>Colwelliaceae</taxon>
        <taxon>Colwellia</taxon>
    </lineage>
</organism>
<dbReference type="GO" id="GO:0016747">
    <property type="term" value="F:acyltransferase activity, transferring groups other than amino-acyl groups"/>
    <property type="evidence" value="ECO:0007669"/>
    <property type="project" value="InterPro"/>
</dbReference>
<dbReference type="InterPro" id="IPR016181">
    <property type="entry name" value="Acyl_CoA_acyltransferase"/>
</dbReference>
<name>A0A099KF37_COLPS</name>
<dbReference type="InterPro" id="IPR051531">
    <property type="entry name" value="N-acetyltransferase"/>
</dbReference>
<dbReference type="Proteomes" id="UP000029868">
    <property type="component" value="Unassembled WGS sequence"/>
</dbReference>
<dbReference type="RefSeq" id="WP_052094052.1">
    <property type="nucleotide sequence ID" value="NZ_JQEC01000068.1"/>
</dbReference>
<dbReference type="OrthoDB" id="9798081at2"/>
<reference evidence="2 3" key="1">
    <citation type="submission" date="2014-08" db="EMBL/GenBank/DDBJ databases">
        <title>Genomic and Phenotypic Diversity of Colwellia psychrerythraea strains from Disparate Marine Basins.</title>
        <authorList>
            <person name="Techtmann S.M."/>
            <person name="Stelling S.C."/>
            <person name="Utturkar S.M."/>
            <person name="Alshibli N."/>
            <person name="Harris A."/>
            <person name="Brown S.D."/>
            <person name="Hazen T.C."/>
        </authorList>
    </citation>
    <scope>NUCLEOTIDE SEQUENCE [LARGE SCALE GENOMIC DNA]</scope>
    <source>
        <strain evidence="2 3">GAB14E</strain>
    </source>
</reference>
<dbReference type="PROSITE" id="PS51186">
    <property type="entry name" value="GNAT"/>
    <property type="match status" value="1"/>
</dbReference>
<dbReference type="AlphaFoldDB" id="A0A099KF37"/>
<evidence type="ECO:0000259" key="1">
    <source>
        <dbReference type="PROSITE" id="PS51186"/>
    </source>
</evidence>
<keyword evidence="2" id="KW-0808">Transferase</keyword>
<dbReference type="PANTHER" id="PTHR43792:SF1">
    <property type="entry name" value="N-ACETYLTRANSFERASE DOMAIN-CONTAINING PROTEIN"/>
    <property type="match status" value="1"/>
</dbReference>
<evidence type="ECO:0000313" key="3">
    <source>
        <dbReference type="Proteomes" id="UP000029868"/>
    </source>
</evidence>
<dbReference type="PANTHER" id="PTHR43792">
    <property type="entry name" value="GNAT FAMILY, PUTATIVE (AFU_ORTHOLOGUE AFUA_3G00765)-RELATED-RELATED"/>
    <property type="match status" value="1"/>
</dbReference>
<dbReference type="InterPro" id="IPR000182">
    <property type="entry name" value="GNAT_dom"/>
</dbReference>
<dbReference type="SUPFAM" id="SSF55729">
    <property type="entry name" value="Acyl-CoA N-acyltransferases (Nat)"/>
    <property type="match status" value="1"/>
</dbReference>
<comment type="caution">
    <text evidence="2">The sequence shown here is derived from an EMBL/GenBank/DDBJ whole genome shotgun (WGS) entry which is preliminary data.</text>
</comment>
<dbReference type="EMBL" id="JQEC01000068">
    <property type="protein sequence ID" value="KGJ88213.1"/>
    <property type="molecule type" value="Genomic_DNA"/>
</dbReference>
<protein>
    <submittedName>
        <fullName evidence="2">GCN5-related N-acetyltransferase</fullName>
    </submittedName>
</protein>
<evidence type="ECO:0000313" key="2">
    <source>
        <dbReference type="EMBL" id="KGJ88213.1"/>
    </source>
</evidence>
<dbReference type="PATRIC" id="fig|28229.3.peg.4218"/>
<dbReference type="Pfam" id="PF13302">
    <property type="entry name" value="Acetyltransf_3"/>
    <property type="match status" value="1"/>
</dbReference>
<gene>
    <name evidence="2" type="ORF">GAB14E_4242</name>
</gene>